<name>A0AA36A3H7_LACSI</name>
<proteinExistence type="predicted"/>
<gene>
    <name evidence="1" type="ORF">LSALG_LOCUS42316</name>
</gene>
<evidence type="ECO:0000313" key="1">
    <source>
        <dbReference type="EMBL" id="CAI9303900.1"/>
    </source>
</evidence>
<protein>
    <submittedName>
        <fullName evidence="1">Uncharacterized protein</fullName>
    </submittedName>
</protein>
<dbReference type="EMBL" id="OX465085">
    <property type="protein sequence ID" value="CAI9303900.1"/>
    <property type="molecule type" value="Genomic_DNA"/>
</dbReference>
<organism evidence="1 2">
    <name type="scientific">Lactuca saligna</name>
    <name type="common">Willowleaf lettuce</name>
    <dbReference type="NCBI Taxonomy" id="75948"/>
    <lineage>
        <taxon>Eukaryota</taxon>
        <taxon>Viridiplantae</taxon>
        <taxon>Streptophyta</taxon>
        <taxon>Embryophyta</taxon>
        <taxon>Tracheophyta</taxon>
        <taxon>Spermatophyta</taxon>
        <taxon>Magnoliopsida</taxon>
        <taxon>eudicotyledons</taxon>
        <taxon>Gunneridae</taxon>
        <taxon>Pentapetalae</taxon>
        <taxon>asterids</taxon>
        <taxon>campanulids</taxon>
        <taxon>Asterales</taxon>
        <taxon>Asteraceae</taxon>
        <taxon>Cichorioideae</taxon>
        <taxon>Cichorieae</taxon>
        <taxon>Lactucinae</taxon>
        <taxon>Lactuca</taxon>
    </lineage>
</organism>
<evidence type="ECO:0000313" key="2">
    <source>
        <dbReference type="Proteomes" id="UP001177003"/>
    </source>
</evidence>
<sequence length="70" mass="7731">MSLIKNDILGPSLINLARLSTLNPPIANPQIQVHINTFISGHRHRQLLHSLKPHTASFSSPDAGRQSFPK</sequence>
<reference evidence="1" key="1">
    <citation type="submission" date="2023-04" db="EMBL/GenBank/DDBJ databases">
        <authorList>
            <person name="Vijverberg K."/>
            <person name="Xiong W."/>
            <person name="Schranz E."/>
        </authorList>
    </citation>
    <scope>NUCLEOTIDE SEQUENCE</scope>
</reference>
<dbReference type="AlphaFoldDB" id="A0AA36A3H7"/>
<dbReference type="Proteomes" id="UP001177003">
    <property type="component" value="Chromosome 9"/>
</dbReference>
<accession>A0AA36A3H7</accession>
<keyword evidence="2" id="KW-1185">Reference proteome</keyword>